<feature type="domain" description="CARMIL C-terminal" evidence="10">
    <location>
        <begin position="870"/>
        <end position="1036"/>
    </location>
</feature>
<dbReference type="Gene3D" id="3.80.10.10">
    <property type="entry name" value="Ribonuclease Inhibitor"/>
    <property type="match status" value="1"/>
</dbReference>
<dbReference type="Pfam" id="PF13516">
    <property type="entry name" value="LRR_6"/>
    <property type="match status" value="2"/>
</dbReference>
<comment type="subcellular location">
    <subcellularLocation>
        <location evidence="1">Cell membrane</location>
    </subcellularLocation>
    <subcellularLocation>
        <location evidence="2">Cytoplasm</location>
    </subcellularLocation>
</comment>
<dbReference type="InterPro" id="IPR001611">
    <property type="entry name" value="Leu-rich_rpt"/>
</dbReference>
<evidence type="ECO:0000259" key="10">
    <source>
        <dbReference type="Pfam" id="PF16000"/>
    </source>
</evidence>
<dbReference type="Ensembl" id="ENSPNAT00000070266.1">
    <property type="protein sequence ID" value="ENSPNAP00000079457.1"/>
    <property type="gene ID" value="ENSPNAG00000013225.2"/>
</dbReference>
<evidence type="ECO:0000256" key="3">
    <source>
        <dbReference type="ARBA" id="ARBA00007298"/>
    </source>
</evidence>
<gene>
    <name evidence="11" type="primary">CARMIL1</name>
</gene>
<evidence type="ECO:0000313" key="11">
    <source>
        <dbReference type="Ensembl" id="ENSPNAP00000079457.1"/>
    </source>
</evidence>
<keyword evidence="7" id="KW-0677">Repeat</keyword>
<feature type="region of interest" description="Disordered" evidence="9">
    <location>
        <begin position="1064"/>
        <end position="1083"/>
    </location>
</feature>
<protein>
    <recommendedName>
        <fullName evidence="10">CARMIL C-terminal domain-containing protein</fullName>
    </recommendedName>
</protein>
<dbReference type="FunFam" id="3.80.10.10:FF:000009">
    <property type="entry name" value="F-actin-uncapping protein LRRC16A isoform X1"/>
    <property type="match status" value="1"/>
</dbReference>
<evidence type="ECO:0000256" key="2">
    <source>
        <dbReference type="ARBA" id="ARBA00004496"/>
    </source>
</evidence>
<evidence type="ECO:0000256" key="1">
    <source>
        <dbReference type="ARBA" id="ARBA00004236"/>
    </source>
</evidence>
<reference evidence="11" key="2">
    <citation type="submission" date="2025-08" db="UniProtKB">
        <authorList>
            <consortium name="Ensembl"/>
        </authorList>
    </citation>
    <scope>IDENTIFICATION</scope>
</reference>
<organism evidence="11 12">
    <name type="scientific">Pygocentrus nattereri</name>
    <name type="common">Red-bellied piranha</name>
    <dbReference type="NCBI Taxonomy" id="42514"/>
    <lineage>
        <taxon>Eukaryota</taxon>
        <taxon>Metazoa</taxon>
        <taxon>Chordata</taxon>
        <taxon>Craniata</taxon>
        <taxon>Vertebrata</taxon>
        <taxon>Euteleostomi</taxon>
        <taxon>Actinopterygii</taxon>
        <taxon>Neopterygii</taxon>
        <taxon>Teleostei</taxon>
        <taxon>Ostariophysi</taxon>
        <taxon>Characiformes</taxon>
        <taxon>Characoidei</taxon>
        <taxon>Pygocentrus</taxon>
    </lineage>
</organism>
<dbReference type="InterPro" id="IPR031943">
    <property type="entry name" value="CARMIL_C"/>
</dbReference>
<feature type="region of interest" description="Disordered" evidence="9">
    <location>
        <begin position="1032"/>
        <end position="1059"/>
    </location>
</feature>
<dbReference type="InterPro" id="IPR011993">
    <property type="entry name" value="PH-like_dom_sf"/>
</dbReference>
<keyword evidence="5" id="KW-0963">Cytoplasm</keyword>
<dbReference type="Pfam" id="PF00560">
    <property type="entry name" value="LRR_1"/>
    <property type="match status" value="1"/>
</dbReference>
<comment type="similarity">
    <text evidence="3">Belongs to the CARMIL family.</text>
</comment>
<proteinExistence type="inferred from homology"/>
<feature type="compositionally biased region" description="Basic and acidic residues" evidence="9">
    <location>
        <begin position="1069"/>
        <end position="1083"/>
    </location>
</feature>
<reference evidence="11 12" key="1">
    <citation type="submission" date="2020-10" db="EMBL/GenBank/DDBJ databases">
        <title>Pygocentrus nattereri (red-bellied piranha) genome, fPygNat1, primary haplotype.</title>
        <authorList>
            <person name="Myers G."/>
            <person name="Meyer A."/>
            <person name="Karagic N."/>
            <person name="Pippel M."/>
            <person name="Winkler S."/>
            <person name="Tracey A."/>
            <person name="Wood J."/>
            <person name="Formenti G."/>
            <person name="Howe K."/>
            <person name="Fedrigo O."/>
            <person name="Jarvis E.D."/>
        </authorList>
    </citation>
    <scope>NUCLEOTIDE SEQUENCE [LARGE SCALE GENOMIC DNA]</scope>
</reference>
<dbReference type="Proteomes" id="UP001501920">
    <property type="component" value="Chromosome 11"/>
</dbReference>
<dbReference type="PANTHER" id="PTHR24112:SF39">
    <property type="entry name" value="F-ACTIN-UNCAPPING PROTEIN LRRC16A"/>
    <property type="match status" value="1"/>
</dbReference>
<dbReference type="SUPFAM" id="SSF52047">
    <property type="entry name" value="RNI-like"/>
    <property type="match status" value="2"/>
</dbReference>
<evidence type="ECO:0000256" key="7">
    <source>
        <dbReference type="ARBA" id="ARBA00022737"/>
    </source>
</evidence>
<reference evidence="11" key="3">
    <citation type="submission" date="2025-09" db="UniProtKB">
        <authorList>
            <consortium name="Ensembl"/>
        </authorList>
    </citation>
    <scope>IDENTIFICATION</scope>
</reference>
<dbReference type="Pfam" id="PF16000">
    <property type="entry name" value="CARMIL_C"/>
    <property type="match status" value="2"/>
</dbReference>
<dbReference type="GO" id="GO:0005737">
    <property type="term" value="C:cytoplasm"/>
    <property type="evidence" value="ECO:0007669"/>
    <property type="project" value="UniProtKB-SubCell"/>
</dbReference>
<dbReference type="SMART" id="SM00368">
    <property type="entry name" value="LRR_RI"/>
    <property type="match status" value="5"/>
</dbReference>
<evidence type="ECO:0000256" key="4">
    <source>
        <dbReference type="ARBA" id="ARBA00022475"/>
    </source>
</evidence>
<keyword evidence="8" id="KW-0472">Membrane</keyword>
<dbReference type="GeneTree" id="ENSGT00940000155112"/>
<evidence type="ECO:0000256" key="8">
    <source>
        <dbReference type="ARBA" id="ARBA00023136"/>
    </source>
</evidence>
<dbReference type="GO" id="GO:0030027">
    <property type="term" value="C:lamellipodium"/>
    <property type="evidence" value="ECO:0007669"/>
    <property type="project" value="TreeGrafter"/>
</dbReference>
<evidence type="ECO:0000313" key="12">
    <source>
        <dbReference type="Proteomes" id="UP001501920"/>
    </source>
</evidence>
<dbReference type="InterPro" id="IPR051279">
    <property type="entry name" value="PP1-Reg/Actin-Interact_Protein"/>
</dbReference>
<sequence length="1183" mass="131440">ERRESSQSVQDAVGRQVKLSMKKKVQVEVKGDKLESRILVSESVCGGVRSGGILLSSVCCACVCMQLVVDYDKGQLCLKLSSNEEADEVIAQVGISIQEHCPGLNPVRVMKRLSLKPAERVASLQTLWDKNTSTDAGPCGAFSRMYWCVCDQLGLPYREEVQWDVDTIYLTQDTRELNLQDFIHLENRDLMAIVAVLEYNQWFTKLSLKDYKLPTDLCDQILRVVARSSRLEELVLENTGLKADFAQKLANALSQNPHSALHALNLANNSLEDKGLSSLSSPLGKLPSGLKHLNLSKNSLSTKGVNILAQALCANSSVSNTLTHLDLSGNTLRGDDLPNLWNFLGQPNSLQTLDLSNCDCSLDLVCSSLLRGSLKHLSVLNMSKSVFNLKKGKELPSSFKQFFNSAQALNTIIFSGTRLPLEALKALLLGLASNPNLKDISLDLSSCELRSAGSQILEGCIAEIPNIASLDISDNGLDSDLTTLLVWLAKNRSIRHLSLGKNFSNIKSKNLGQVLSSLVLMIQEEDSPLSSLSLADSKLKADLSIVLNAVGGNSSLTRLDISGNAMGDMGAKMLAKALQINTKLRTVIWDRNNVSAQGLQDVAAALEKNYTIRFMPVPIMDAALALKSSPEKTEDALMKMEQYLLRNHETRRYLQEQAYRLQQGIVTSTTQQMIDRLCVKVQDHLNSLRFSERERVQEDMRTAERLVQDARNSKRLLASMYHLRSWRGGGGTSDGVENPWAGPIQERLQSMAGDISIVIDQQLQTLLVSMVDTAESVCPHVMRRADLRPVLMRASEGRMSVPQTFITSTLLEQSAVDIINKISEVKLSLASFLSDRIIDEILQSLSRSYSETHPLLSFIWCSCFSLYVKLTPTSKRKSILFRMVRPVSVAFELEFDLDKALEHVPIHMEDLLLPPPPALVEAELENQESVCFSDLAETESPKLEHITKRRPRRKKTSKPSKPPVQVTAIRRAPAEDLEQDGFVAKVDEGVDEFFAKKVIKMITMRSSVKDSAADGERKRESRMSGFFNLIKSRSSTKSSPTSPHTSIIMPTMEKTDPGDHGNVTVTSEPKGHAEEGKKRDAQHGGRIRGVQVMGNDFLAQLRAKQEKMKEKVSKLFNAKQKVSIADKSIVSVSIRHFTRNYSTFEERFPAGVTRKAAKAELKLKAEQSKFVFSFIFFRPILEY</sequence>
<dbReference type="GO" id="GO:0034315">
    <property type="term" value="P:regulation of Arp2/3 complex-mediated actin nucleation"/>
    <property type="evidence" value="ECO:0007669"/>
    <property type="project" value="TreeGrafter"/>
</dbReference>
<dbReference type="GO" id="GO:0005886">
    <property type="term" value="C:plasma membrane"/>
    <property type="evidence" value="ECO:0007669"/>
    <property type="project" value="UniProtKB-SubCell"/>
</dbReference>
<name>A0AAR2LXS8_PYGNA</name>
<evidence type="ECO:0000256" key="5">
    <source>
        <dbReference type="ARBA" id="ARBA00022490"/>
    </source>
</evidence>
<feature type="compositionally biased region" description="Low complexity" evidence="9">
    <location>
        <begin position="1032"/>
        <end position="1051"/>
    </location>
</feature>
<keyword evidence="12" id="KW-1185">Reference proteome</keyword>
<accession>A0AAR2LXS8</accession>
<evidence type="ECO:0000256" key="6">
    <source>
        <dbReference type="ARBA" id="ARBA00022614"/>
    </source>
</evidence>
<keyword evidence="6" id="KW-0433">Leucine-rich repeat</keyword>
<dbReference type="AlphaFoldDB" id="A0AAR2LXS8"/>
<dbReference type="InterPro" id="IPR032675">
    <property type="entry name" value="LRR_dom_sf"/>
</dbReference>
<dbReference type="GO" id="GO:0016477">
    <property type="term" value="P:cell migration"/>
    <property type="evidence" value="ECO:0007669"/>
    <property type="project" value="TreeGrafter"/>
</dbReference>
<dbReference type="PANTHER" id="PTHR24112">
    <property type="entry name" value="LEUCINE-RICH REPEAT, ISOFORM F-RELATED"/>
    <property type="match status" value="1"/>
</dbReference>
<feature type="compositionally biased region" description="Basic residues" evidence="9">
    <location>
        <begin position="947"/>
        <end position="958"/>
    </location>
</feature>
<feature type="domain" description="CARMIL C-terminal" evidence="10">
    <location>
        <begin position="774"/>
        <end position="850"/>
    </location>
</feature>
<evidence type="ECO:0000256" key="9">
    <source>
        <dbReference type="SAM" id="MobiDB-lite"/>
    </source>
</evidence>
<keyword evidence="4" id="KW-1003">Cell membrane</keyword>
<dbReference type="Gene3D" id="2.30.29.30">
    <property type="entry name" value="Pleckstrin-homology domain (PH domain)/Phosphotyrosine-binding domain (PTB)"/>
    <property type="match status" value="1"/>
</dbReference>
<dbReference type="Gene3D" id="6.10.140.1850">
    <property type="match status" value="1"/>
</dbReference>
<feature type="region of interest" description="Disordered" evidence="9">
    <location>
        <begin position="942"/>
        <end position="967"/>
    </location>
</feature>